<dbReference type="PATRIC" id="fig|1461581.3.peg.1575"/>
<dbReference type="EMBL" id="LK391969">
    <property type="protein sequence ID" value="CEF26664.1"/>
    <property type="molecule type" value="Genomic_DNA"/>
</dbReference>
<dbReference type="RefSeq" id="WP_044499242.1">
    <property type="nucleotide sequence ID" value="NZ_LK391969.1"/>
</dbReference>
<keyword evidence="1" id="KW-0732">Signal</keyword>
<reference evidence="2" key="1">
    <citation type="submission" date="2014-07" db="EMBL/GenBank/DDBJ databases">
        <authorList>
            <person name="Urmite Genomes Urmite Genomes"/>
        </authorList>
    </citation>
    <scope>NUCLEOTIDE SEQUENCE</scope>
    <source>
        <strain evidence="2">12M76_air</strain>
    </source>
</reference>
<gene>
    <name evidence="2" type="ORF">BN1049_01597</name>
</gene>
<proteinExistence type="predicted"/>
<feature type="chain" id="PRO_5007377876" evidence="1">
    <location>
        <begin position="19"/>
        <end position="144"/>
    </location>
</feature>
<organism evidence="2">
    <name type="scientific">Pseudomonas saudimassiliensis</name>
    <dbReference type="NCBI Taxonomy" id="1461581"/>
    <lineage>
        <taxon>Bacteria</taxon>
        <taxon>Pseudomonadati</taxon>
        <taxon>Pseudomonadota</taxon>
        <taxon>Gammaproteobacteria</taxon>
        <taxon>Pseudomonadales</taxon>
        <taxon>Pseudomonadaceae</taxon>
        <taxon>Pseudomonas</taxon>
    </lineage>
</organism>
<dbReference type="AlphaFoldDB" id="A0A078MAT0"/>
<accession>A0A078MAT0</accession>
<dbReference type="InterPro" id="IPR038314">
    <property type="entry name" value="T6SS_sf"/>
</dbReference>
<dbReference type="Gene3D" id="1.20.120.1620">
    <property type="match status" value="1"/>
</dbReference>
<evidence type="ECO:0000256" key="1">
    <source>
        <dbReference type="SAM" id="SignalP"/>
    </source>
</evidence>
<dbReference type="OrthoDB" id="5880132at2"/>
<sequence>MKPLLFFLALVIGTPVWATPSEATLAARQSLKNYGLSRCLLDAYPQPGALTDDVAKAVGAYHFMGRGQHRIQQDEDTLETLHDPYAAVESYFREAMADEPAQMKRGGANAFAGCLALYNSVGVDELVRQQDDYILPRTGDQTDD</sequence>
<dbReference type="EMBL" id="LM997413">
    <property type="protein sequence ID" value="CEA04518.1"/>
    <property type="molecule type" value="Genomic_DNA"/>
</dbReference>
<name>A0A078MAT0_9PSED</name>
<protein>
    <submittedName>
        <fullName evidence="2">Uncharacterized protein</fullName>
    </submittedName>
</protein>
<feature type="signal peptide" evidence="1">
    <location>
        <begin position="1"/>
        <end position="18"/>
    </location>
</feature>
<evidence type="ECO:0000313" key="2">
    <source>
        <dbReference type="EMBL" id="CEA04518.1"/>
    </source>
</evidence>